<dbReference type="InterPro" id="IPR001509">
    <property type="entry name" value="Epimerase_deHydtase"/>
</dbReference>
<gene>
    <name evidence="2" type="ORF">EI42_04796</name>
</gene>
<dbReference type="SUPFAM" id="SSF51735">
    <property type="entry name" value="NAD(P)-binding Rossmann-fold domains"/>
    <property type="match status" value="1"/>
</dbReference>
<dbReference type="PANTHER" id="PTHR43245:SF13">
    <property type="entry name" value="UDP-D-APIOSE_UDP-D-XYLOSE SYNTHASE 2"/>
    <property type="match status" value="1"/>
</dbReference>
<feature type="domain" description="NAD-dependent epimerase/dehydratase" evidence="1">
    <location>
        <begin position="12"/>
        <end position="213"/>
    </location>
</feature>
<evidence type="ECO:0000313" key="3">
    <source>
        <dbReference type="Proteomes" id="UP000248806"/>
    </source>
</evidence>
<dbReference type="Pfam" id="PF01370">
    <property type="entry name" value="Epimerase"/>
    <property type="match status" value="1"/>
</dbReference>
<dbReference type="PANTHER" id="PTHR43245">
    <property type="entry name" value="BIFUNCTIONAL POLYMYXIN RESISTANCE PROTEIN ARNA"/>
    <property type="match status" value="1"/>
</dbReference>
<dbReference type="InterPro" id="IPR050177">
    <property type="entry name" value="Lipid_A_modif_metabolic_enz"/>
</dbReference>
<protein>
    <submittedName>
        <fullName evidence="2">Nucleoside-diphosphate-sugar epimerase</fullName>
    </submittedName>
</protein>
<evidence type="ECO:0000259" key="1">
    <source>
        <dbReference type="Pfam" id="PF01370"/>
    </source>
</evidence>
<accession>A0A326UDP8</accession>
<comment type="caution">
    <text evidence="2">The sequence shown here is derived from an EMBL/GenBank/DDBJ whole genome shotgun (WGS) entry which is preliminary data.</text>
</comment>
<keyword evidence="3" id="KW-1185">Reference proteome</keyword>
<reference evidence="2 3" key="1">
    <citation type="submission" date="2018-06" db="EMBL/GenBank/DDBJ databases">
        <title>Genomic Encyclopedia of Archaeal and Bacterial Type Strains, Phase II (KMG-II): from individual species to whole genera.</title>
        <authorList>
            <person name="Goeker M."/>
        </authorList>
    </citation>
    <scope>NUCLEOTIDE SEQUENCE [LARGE SCALE GENOMIC DNA]</scope>
    <source>
        <strain evidence="2 3">ATCC BAA-1881</strain>
    </source>
</reference>
<organism evidence="2 3">
    <name type="scientific">Thermosporothrix hazakensis</name>
    <dbReference type="NCBI Taxonomy" id="644383"/>
    <lineage>
        <taxon>Bacteria</taxon>
        <taxon>Bacillati</taxon>
        <taxon>Chloroflexota</taxon>
        <taxon>Ktedonobacteria</taxon>
        <taxon>Ktedonobacterales</taxon>
        <taxon>Thermosporotrichaceae</taxon>
        <taxon>Thermosporothrix</taxon>
    </lineage>
</organism>
<dbReference type="InterPro" id="IPR036291">
    <property type="entry name" value="NAD(P)-bd_dom_sf"/>
</dbReference>
<evidence type="ECO:0000313" key="2">
    <source>
        <dbReference type="EMBL" id="PZW24105.1"/>
    </source>
</evidence>
<dbReference type="EMBL" id="QKUF01000023">
    <property type="protein sequence ID" value="PZW24105.1"/>
    <property type="molecule type" value="Genomic_DNA"/>
</dbReference>
<dbReference type="AlphaFoldDB" id="A0A326UDP8"/>
<dbReference type="Gene3D" id="3.40.50.720">
    <property type="entry name" value="NAD(P)-binding Rossmann-like Domain"/>
    <property type="match status" value="1"/>
</dbReference>
<name>A0A326UDP8_THEHA</name>
<proteinExistence type="predicted"/>
<dbReference type="RefSeq" id="WP_111325098.1">
    <property type="nucleotide sequence ID" value="NZ_BIFX01000002.1"/>
</dbReference>
<dbReference type="Proteomes" id="UP000248806">
    <property type="component" value="Unassembled WGS sequence"/>
</dbReference>
<dbReference type="OrthoDB" id="112777at2"/>
<sequence>MNKSQELHVIFGTGPVGLTLAEELLARGKQVRLVNRSGKGAVPAGAELIAGDVSNPTVARELSQGAAVIYNATHAPYERWPEILPRLQENMIESAAIHGARLVVIDTLYLYGETHGQPMTEETPHTATSRKGRLRAELAWGYLQAHRVGKARVTIGRAADFFGPRVLNSSLGQYVFPAALSKQPVLVLGNSDLPHSYSYMPDIARSLATLGERDEAFGKEWLLPVAPVVSTRTIIQLIEQELGYQLQLFPIPSIEYGQEQGIFDQTFIEEYRELFYQHTEPQIVDSSAIERAFGLRATPLKEALAATIRWYQEQAK</sequence>